<keyword evidence="1" id="KW-1133">Transmembrane helix</keyword>
<dbReference type="AlphaFoldDB" id="A0A1D7UVF3"/>
<keyword evidence="1" id="KW-0472">Membrane</keyword>
<name>A0A1D7UVF3_9LEPT</name>
<feature type="transmembrane region" description="Helical" evidence="1">
    <location>
        <begin position="362"/>
        <end position="381"/>
    </location>
</feature>
<evidence type="ECO:0000256" key="1">
    <source>
        <dbReference type="SAM" id="Phobius"/>
    </source>
</evidence>
<proteinExistence type="predicted"/>
<feature type="transmembrane region" description="Helical" evidence="1">
    <location>
        <begin position="20"/>
        <end position="39"/>
    </location>
</feature>
<feature type="transmembrane region" description="Helical" evidence="1">
    <location>
        <begin position="45"/>
        <end position="66"/>
    </location>
</feature>
<accession>A0A1D7UVF3</accession>
<keyword evidence="1" id="KW-0812">Transmembrane</keyword>
<sequence length="382" mass="43468">MIFFASSQSVKSPFRKRQIFSNSLLIGFSVAILGILFFGNPETPFSKIVLSALEGGLIGGLCDWFAVWKTYKAIEEDSFTLAGEIGNWVAGDLLHHEVIRSRIRMVLEDPTTRDDVHEVLLETFGNEVKTKEVLNQLFERVEEDIVEYIVHYQFSGTDVALLKELNRQKEIMDTIKLLIGESMIRVADTDEFRSLLQEILGKMNLVAQVVLSLVVDFPKKLKEYGNHVKEGLVIESKDEKTIEKLVNLMAASTETYISSWNELPLEQREKAVRSLMGFLKDQASRLLGTLIQTHLKEIGEIKTLQEYAPLRSVLEFVEKRVDEGVSGYIGKQITTRLQSLDPKDLRKNLEWKTRNVLETIRINGSILGFFLGCATGLIRFFF</sequence>
<evidence type="ECO:0000313" key="3">
    <source>
        <dbReference type="Proteomes" id="UP000094197"/>
    </source>
</evidence>
<dbReference type="Proteomes" id="UP000094197">
    <property type="component" value="Chromosome 1"/>
</dbReference>
<reference evidence="2 3" key="1">
    <citation type="submission" date="2016-04" db="EMBL/GenBank/DDBJ databases">
        <title>Complete genome seqeunce of Leptospira alstonii serovar Room22.</title>
        <authorList>
            <person name="Nally J.E."/>
            <person name="Bayles D.O."/>
            <person name="Hurley D."/>
            <person name="Fanning S."/>
            <person name="McMahon B.J."/>
            <person name="Arent Z."/>
        </authorList>
    </citation>
    <scope>NUCLEOTIDE SEQUENCE [LARGE SCALE GENOMIC DNA]</scope>
    <source>
        <strain evidence="2 3">GWTS #1</strain>
    </source>
</reference>
<dbReference type="Pfam" id="PF04286">
    <property type="entry name" value="DUF445"/>
    <property type="match status" value="1"/>
</dbReference>
<dbReference type="KEGG" id="laj:A0128_06765"/>
<protein>
    <recommendedName>
        <fullName evidence="4">DUF445 domain-containing protein</fullName>
    </recommendedName>
</protein>
<keyword evidence="3" id="KW-1185">Reference proteome</keyword>
<evidence type="ECO:0000313" key="2">
    <source>
        <dbReference type="EMBL" id="AOP33576.1"/>
    </source>
</evidence>
<dbReference type="EMBL" id="CP015217">
    <property type="protein sequence ID" value="AOP33576.1"/>
    <property type="molecule type" value="Genomic_DNA"/>
</dbReference>
<dbReference type="InterPro" id="IPR007383">
    <property type="entry name" value="DUF445"/>
</dbReference>
<dbReference type="OrthoDB" id="9769590at2"/>
<evidence type="ECO:0008006" key="4">
    <source>
        <dbReference type="Google" id="ProtNLM"/>
    </source>
</evidence>
<organism evidence="2 3">
    <name type="scientific">Leptospira tipperaryensis</name>
    <dbReference type="NCBI Taxonomy" id="2564040"/>
    <lineage>
        <taxon>Bacteria</taxon>
        <taxon>Pseudomonadati</taxon>
        <taxon>Spirochaetota</taxon>
        <taxon>Spirochaetia</taxon>
        <taxon>Leptospirales</taxon>
        <taxon>Leptospiraceae</taxon>
        <taxon>Leptospira</taxon>
    </lineage>
</organism>
<gene>
    <name evidence="2" type="ORF">A0128_06765</name>
</gene>